<dbReference type="OrthoDB" id="9807749at2"/>
<dbReference type="GO" id="GO:0000162">
    <property type="term" value="P:L-tryptophan biosynthetic process"/>
    <property type="evidence" value="ECO:0007669"/>
    <property type="project" value="TreeGrafter"/>
</dbReference>
<keyword evidence="7 9" id="KW-0368">Histidine biosynthesis</keyword>
<dbReference type="InterPro" id="IPR044524">
    <property type="entry name" value="Isoase_HisA-like"/>
</dbReference>
<dbReference type="InterPro" id="IPR011060">
    <property type="entry name" value="RibuloseP-bd_barrel"/>
</dbReference>
<dbReference type="Gene3D" id="3.20.20.70">
    <property type="entry name" value="Aldolase class I"/>
    <property type="match status" value="1"/>
</dbReference>
<keyword evidence="6 9" id="KW-0028">Amino-acid biosynthesis</keyword>
<evidence type="ECO:0000256" key="4">
    <source>
        <dbReference type="ARBA" id="ARBA00009667"/>
    </source>
</evidence>
<dbReference type="EC" id="5.3.1.16" evidence="9 11"/>
<comment type="subcellular location">
    <subcellularLocation>
        <location evidence="2 9 11">Cytoplasm</location>
    </subcellularLocation>
</comment>
<reference evidence="12 13" key="1">
    <citation type="submission" date="2016-11" db="EMBL/GenBank/DDBJ databases">
        <authorList>
            <person name="Jaros S."/>
            <person name="Januszkiewicz K."/>
            <person name="Wedrychowicz H."/>
        </authorList>
    </citation>
    <scope>NUCLEOTIDE SEQUENCE [LARGE SCALE GENOMIC DNA]</scope>
    <source>
        <strain evidence="12 13">DSM 24574</strain>
    </source>
</reference>
<dbReference type="Pfam" id="PF00977">
    <property type="entry name" value="His_biosynth"/>
    <property type="match status" value="1"/>
</dbReference>
<dbReference type="GO" id="GO:0005737">
    <property type="term" value="C:cytoplasm"/>
    <property type="evidence" value="ECO:0007669"/>
    <property type="project" value="UniProtKB-SubCell"/>
</dbReference>
<dbReference type="GO" id="GO:0003949">
    <property type="term" value="F:1-(5-phosphoribosyl)-5-[(5-phosphoribosylamino)methylideneamino]imidazole-4-carboxamide isomerase activity"/>
    <property type="evidence" value="ECO:0007669"/>
    <property type="project" value="UniProtKB-UniRule"/>
</dbReference>
<comment type="similarity">
    <text evidence="4 9 10">Belongs to the HisA/HisF family.</text>
</comment>
<dbReference type="GO" id="GO:0000105">
    <property type="term" value="P:L-histidine biosynthetic process"/>
    <property type="evidence" value="ECO:0007669"/>
    <property type="project" value="UniProtKB-UniRule"/>
</dbReference>
<protein>
    <recommendedName>
        <fullName evidence="9 11">1-(5-phosphoribosyl)-5-[(5-phosphoribosylamino)methylideneamino] imidazole-4-carboxamide isomerase</fullName>
        <ecNumber evidence="9 11">5.3.1.16</ecNumber>
    </recommendedName>
    <alternativeName>
        <fullName evidence="9">Phosphoribosylformimino-5-aminoimidazole carboxamide ribotide isomerase</fullName>
    </alternativeName>
</protein>
<dbReference type="AlphaFoldDB" id="A0A1M5LQQ5"/>
<dbReference type="FunFam" id="3.20.20.70:FF:000009">
    <property type="entry name" value="1-(5-phosphoribosyl)-5-[(5-phosphoribosylamino)methylideneamino] imidazole-4-carboxamide isomerase"/>
    <property type="match status" value="1"/>
</dbReference>
<keyword evidence="5 9" id="KW-0963">Cytoplasm</keyword>
<evidence type="ECO:0000256" key="1">
    <source>
        <dbReference type="ARBA" id="ARBA00000901"/>
    </source>
</evidence>
<dbReference type="STRING" id="947013.SAMN04488109_1316"/>
<evidence type="ECO:0000256" key="2">
    <source>
        <dbReference type="ARBA" id="ARBA00004496"/>
    </source>
</evidence>
<evidence type="ECO:0000256" key="10">
    <source>
        <dbReference type="RuleBase" id="RU003657"/>
    </source>
</evidence>
<dbReference type="Proteomes" id="UP000184212">
    <property type="component" value="Unassembled WGS sequence"/>
</dbReference>
<evidence type="ECO:0000256" key="5">
    <source>
        <dbReference type="ARBA" id="ARBA00022490"/>
    </source>
</evidence>
<organism evidence="12 13">
    <name type="scientific">Chryseolinea serpens</name>
    <dbReference type="NCBI Taxonomy" id="947013"/>
    <lineage>
        <taxon>Bacteria</taxon>
        <taxon>Pseudomonadati</taxon>
        <taxon>Bacteroidota</taxon>
        <taxon>Cytophagia</taxon>
        <taxon>Cytophagales</taxon>
        <taxon>Fulvivirgaceae</taxon>
        <taxon>Chryseolinea</taxon>
    </lineage>
</organism>
<proteinExistence type="inferred from homology"/>
<dbReference type="PANTHER" id="PTHR43090">
    <property type="entry name" value="1-(5-PHOSPHORIBOSYL)-5-[(5-PHOSPHORIBOSYLAMINO)METHYLIDENEAMINO] IMIDAZOLE-4-CARBOXAMIDE ISOMERASE"/>
    <property type="match status" value="1"/>
</dbReference>
<evidence type="ECO:0000313" key="13">
    <source>
        <dbReference type="Proteomes" id="UP000184212"/>
    </source>
</evidence>
<accession>A0A1M5LQQ5</accession>
<evidence type="ECO:0000313" key="12">
    <source>
        <dbReference type="EMBL" id="SHG66673.1"/>
    </source>
</evidence>
<name>A0A1M5LQQ5_9BACT</name>
<feature type="active site" description="Proton donor" evidence="9">
    <location>
        <position position="130"/>
    </location>
</feature>
<keyword evidence="8 9" id="KW-0413">Isomerase</keyword>
<evidence type="ECO:0000256" key="8">
    <source>
        <dbReference type="ARBA" id="ARBA00023235"/>
    </source>
</evidence>
<dbReference type="PANTHER" id="PTHR43090:SF2">
    <property type="entry name" value="1-(5-PHOSPHORIBOSYL)-5-[(5-PHOSPHORIBOSYLAMINO)METHYLIDENEAMINO] IMIDAZOLE-4-CARBOXAMIDE ISOMERASE"/>
    <property type="match status" value="1"/>
</dbReference>
<dbReference type="RefSeq" id="WP_073132098.1">
    <property type="nucleotide sequence ID" value="NZ_FQWQ01000001.1"/>
</dbReference>
<dbReference type="InterPro" id="IPR006062">
    <property type="entry name" value="His_biosynth"/>
</dbReference>
<dbReference type="InterPro" id="IPR023016">
    <property type="entry name" value="HisA/PriA"/>
</dbReference>
<evidence type="ECO:0000256" key="7">
    <source>
        <dbReference type="ARBA" id="ARBA00023102"/>
    </source>
</evidence>
<evidence type="ECO:0000256" key="9">
    <source>
        <dbReference type="HAMAP-Rule" id="MF_01014"/>
    </source>
</evidence>
<dbReference type="InterPro" id="IPR013785">
    <property type="entry name" value="Aldolase_TIM"/>
</dbReference>
<dbReference type="EMBL" id="FQWQ01000001">
    <property type="protein sequence ID" value="SHG66673.1"/>
    <property type="molecule type" value="Genomic_DNA"/>
</dbReference>
<feature type="active site" description="Proton acceptor" evidence="9">
    <location>
        <position position="8"/>
    </location>
</feature>
<sequence>MRIIPAIDIIDGKCVRLTQGDYAQKKIYHEDPVSVARSFEEAGLTDLHVVDLDGAKAGKVVNWSVVEAICKATSLTVDFGGGIKTEDEVQRLLNLGVKQVNLGSVAVKEPLKVISWITKFGKDKIILSADVKGDYVAISGWQESSPLTLASLLKDYTRNGIEYVTCTDISTDGMLKGPNIELYKNILMSFPQLHLVASGGVSNLDDLRELKRIGADGVIVGKAIYEGKVTLEELTTI</sequence>
<dbReference type="SUPFAM" id="SSF51366">
    <property type="entry name" value="Ribulose-phoshate binding barrel"/>
    <property type="match status" value="1"/>
</dbReference>
<dbReference type="NCBIfam" id="TIGR00007">
    <property type="entry name" value="1-(5-phosphoribosyl)-5-[(5-phosphoribosylamino)methylideneamino]imidazole-4-carboxamide isomerase"/>
    <property type="match status" value="1"/>
</dbReference>
<comment type="catalytic activity">
    <reaction evidence="1 9 11">
        <text>1-(5-phospho-beta-D-ribosyl)-5-[(5-phospho-beta-D-ribosylamino)methylideneamino]imidazole-4-carboxamide = 5-[(5-phospho-1-deoxy-D-ribulos-1-ylimino)methylamino]-1-(5-phospho-beta-D-ribosyl)imidazole-4-carboxamide</text>
        <dbReference type="Rhea" id="RHEA:15469"/>
        <dbReference type="ChEBI" id="CHEBI:58435"/>
        <dbReference type="ChEBI" id="CHEBI:58525"/>
        <dbReference type="EC" id="5.3.1.16"/>
    </reaction>
</comment>
<keyword evidence="13" id="KW-1185">Reference proteome</keyword>
<evidence type="ECO:0000256" key="3">
    <source>
        <dbReference type="ARBA" id="ARBA00005133"/>
    </source>
</evidence>
<evidence type="ECO:0000256" key="6">
    <source>
        <dbReference type="ARBA" id="ARBA00022605"/>
    </source>
</evidence>
<dbReference type="UniPathway" id="UPA00031">
    <property type="reaction ID" value="UER00009"/>
</dbReference>
<comment type="pathway">
    <text evidence="3 9 11">Amino-acid biosynthesis; L-histidine biosynthesis; L-histidine from 5-phospho-alpha-D-ribose 1-diphosphate: step 4/9.</text>
</comment>
<evidence type="ECO:0000256" key="11">
    <source>
        <dbReference type="RuleBase" id="RU003658"/>
    </source>
</evidence>
<dbReference type="HAMAP" id="MF_01014">
    <property type="entry name" value="HisA"/>
    <property type="match status" value="1"/>
</dbReference>
<dbReference type="InterPro" id="IPR006063">
    <property type="entry name" value="HisA_bact_arch"/>
</dbReference>
<dbReference type="CDD" id="cd04732">
    <property type="entry name" value="HisA"/>
    <property type="match status" value="1"/>
</dbReference>
<gene>
    <name evidence="9" type="primary">hisA</name>
    <name evidence="12" type="ORF">SAMN04488109_1316</name>
</gene>